<accession>A0ACB8UKF5</accession>
<name>A0ACB8UKF5_9APHY</name>
<reference evidence="1" key="1">
    <citation type="journal article" date="2021" name="Environ. Microbiol.">
        <title>Gene family expansions and transcriptome signatures uncover fungal adaptations to wood decay.</title>
        <authorList>
            <person name="Hage H."/>
            <person name="Miyauchi S."/>
            <person name="Viragh M."/>
            <person name="Drula E."/>
            <person name="Min B."/>
            <person name="Chaduli D."/>
            <person name="Navarro D."/>
            <person name="Favel A."/>
            <person name="Norest M."/>
            <person name="Lesage-Meessen L."/>
            <person name="Balint B."/>
            <person name="Merenyi Z."/>
            <person name="de Eugenio L."/>
            <person name="Morin E."/>
            <person name="Martinez A.T."/>
            <person name="Baldrian P."/>
            <person name="Stursova M."/>
            <person name="Martinez M.J."/>
            <person name="Novotny C."/>
            <person name="Magnuson J.K."/>
            <person name="Spatafora J.W."/>
            <person name="Maurice S."/>
            <person name="Pangilinan J."/>
            <person name="Andreopoulos W."/>
            <person name="LaButti K."/>
            <person name="Hundley H."/>
            <person name="Na H."/>
            <person name="Kuo A."/>
            <person name="Barry K."/>
            <person name="Lipzen A."/>
            <person name="Henrissat B."/>
            <person name="Riley R."/>
            <person name="Ahrendt S."/>
            <person name="Nagy L.G."/>
            <person name="Grigoriev I.V."/>
            <person name="Martin F."/>
            <person name="Rosso M.N."/>
        </authorList>
    </citation>
    <scope>NUCLEOTIDE SEQUENCE</scope>
    <source>
        <strain evidence="1">CBS 384.51</strain>
    </source>
</reference>
<keyword evidence="1" id="KW-0378">Hydrolase</keyword>
<sequence>MDTTELPRTIHQPIHSDLLPRLLQEYTEVHNQSALHQIPIQDLPWDPECRKAPPVQGGSSPLQVGSVKDYQLSKFQVRVFTPEGSEAPKEGWPVFLFFHGGGWTLGNINTENAFSSNMCKRARCVVVSVDYRLGPENPYPAAVQDAEEALHWVISSSKELNVNLAKYAVGGSSSGGNLAAILTHKAALANPPIPLVFQVLVVPVTDNNASPDNTLYPSWQECANTVALVPKKMLWFKNNYSPNSEDWTKWDNSPILAPQDTFKKAPPAWIGVAELDILRDEGLAYGKKLRKAGVTVETKVYKGAPHPIMAMDGAYIIWYIAISSC</sequence>
<evidence type="ECO:0000313" key="1">
    <source>
        <dbReference type="EMBL" id="KAI0094849.1"/>
    </source>
</evidence>
<comment type="caution">
    <text evidence="1">The sequence shown here is derived from an EMBL/GenBank/DDBJ whole genome shotgun (WGS) entry which is preliminary data.</text>
</comment>
<organism evidence="1 2">
    <name type="scientific">Irpex rosettiformis</name>
    <dbReference type="NCBI Taxonomy" id="378272"/>
    <lineage>
        <taxon>Eukaryota</taxon>
        <taxon>Fungi</taxon>
        <taxon>Dikarya</taxon>
        <taxon>Basidiomycota</taxon>
        <taxon>Agaricomycotina</taxon>
        <taxon>Agaricomycetes</taxon>
        <taxon>Polyporales</taxon>
        <taxon>Irpicaceae</taxon>
        <taxon>Irpex</taxon>
    </lineage>
</organism>
<protein>
    <submittedName>
        <fullName evidence="1">Alpha/beta hydrolase fold-domain-containing protein</fullName>
    </submittedName>
</protein>
<dbReference type="Proteomes" id="UP001055072">
    <property type="component" value="Unassembled WGS sequence"/>
</dbReference>
<gene>
    <name evidence="1" type="ORF">BDY19DRAFT_879059</name>
</gene>
<proteinExistence type="predicted"/>
<keyword evidence="2" id="KW-1185">Reference proteome</keyword>
<evidence type="ECO:0000313" key="2">
    <source>
        <dbReference type="Proteomes" id="UP001055072"/>
    </source>
</evidence>
<dbReference type="EMBL" id="MU274900">
    <property type="protein sequence ID" value="KAI0094849.1"/>
    <property type="molecule type" value="Genomic_DNA"/>
</dbReference>